<keyword evidence="2" id="KW-1185">Reference proteome</keyword>
<dbReference type="OrthoDB" id="241828at2157"/>
<name>M0BEM7_9EURY</name>
<dbReference type="AlphaFoldDB" id="M0BEM7"/>
<dbReference type="RefSeq" id="WP_007703037.1">
    <property type="nucleotide sequence ID" value="NZ_AOIQ01000019.1"/>
</dbReference>
<dbReference type="EMBL" id="AOIQ01000019">
    <property type="protein sequence ID" value="ELZ08927.1"/>
    <property type="molecule type" value="Genomic_DNA"/>
</dbReference>
<gene>
    <name evidence="1" type="ORF">C479_12404</name>
</gene>
<protein>
    <submittedName>
        <fullName evidence="1">Uncharacterized protein</fullName>
    </submittedName>
</protein>
<evidence type="ECO:0000313" key="2">
    <source>
        <dbReference type="Proteomes" id="UP000011560"/>
    </source>
</evidence>
<organism evidence="1 2">
    <name type="scientific">Halovivax asiaticus JCM 14624</name>
    <dbReference type="NCBI Taxonomy" id="1227490"/>
    <lineage>
        <taxon>Archaea</taxon>
        <taxon>Methanobacteriati</taxon>
        <taxon>Methanobacteriota</taxon>
        <taxon>Stenosarchaea group</taxon>
        <taxon>Halobacteria</taxon>
        <taxon>Halobacteriales</taxon>
        <taxon>Natrialbaceae</taxon>
        <taxon>Halovivax</taxon>
    </lineage>
</organism>
<comment type="caution">
    <text evidence="1">The sequence shown here is derived from an EMBL/GenBank/DDBJ whole genome shotgun (WGS) entry which is preliminary data.</text>
</comment>
<evidence type="ECO:0000313" key="1">
    <source>
        <dbReference type="EMBL" id="ELZ08927.1"/>
    </source>
</evidence>
<accession>M0BEM7</accession>
<dbReference type="Proteomes" id="UP000011560">
    <property type="component" value="Unassembled WGS sequence"/>
</dbReference>
<sequence>MHQVITHLRDIEAELNDEEPGTDHLQSVLMHVHGPKLDTVGLVEYDIGEQYIEYFPNEQIETALEHIDRMEDDW</sequence>
<reference evidence="1 2" key="1">
    <citation type="journal article" date="2014" name="PLoS Genet.">
        <title>Phylogenetically driven sequencing of extremely halophilic archaea reveals strategies for static and dynamic osmo-response.</title>
        <authorList>
            <person name="Becker E.A."/>
            <person name="Seitzer P.M."/>
            <person name="Tritt A."/>
            <person name="Larsen D."/>
            <person name="Krusor M."/>
            <person name="Yao A.I."/>
            <person name="Wu D."/>
            <person name="Madern D."/>
            <person name="Eisen J.A."/>
            <person name="Darling A.E."/>
            <person name="Facciotti M.T."/>
        </authorList>
    </citation>
    <scope>NUCLEOTIDE SEQUENCE [LARGE SCALE GENOMIC DNA]</scope>
    <source>
        <strain evidence="1 2">JCM 14624</strain>
    </source>
</reference>
<proteinExistence type="predicted"/>